<feature type="coiled-coil region" evidence="1">
    <location>
        <begin position="148"/>
        <end position="182"/>
    </location>
</feature>
<organism evidence="3 4">
    <name type="scientific">Meloidogyne enterolobii</name>
    <name type="common">Root-knot nematode worm</name>
    <name type="synonym">Meloidogyne mayaguensis</name>
    <dbReference type="NCBI Taxonomy" id="390850"/>
    <lineage>
        <taxon>Eukaryota</taxon>
        <taxon>Metazoa</taxon>
        <taxon>Ecdysozoa</taxon>
        <taxon>Nematoda</taxon>
        <taxon>Chromadorea</taxon>
        <taxon>Rhabditida</taxon>
        <taxon>Tylenchina</taxon>
        <taxon>Tylenchomorpha</taxon>
        <taxon>Tylenchoidea</taxon>
        <taxon>Meloidogynidae</taxon>
        <taxon>Meloidogyninae</taxon>
        <taxon>Meloidogyne</taxon>
    </lineage>
</organism>
<accession>A0A6V7XDW8</accession>
<reference evidence="3 4" key="1">
    <citation type="submission" date="2020-08" db="EMBL/GenBank/DDBJ databases">
        <authorList>
            <person name="Koutsovoulos G."/>
            <person name="Danchin GJ E."/>
        </authorList>
    </citation>
    <scope>NUCLEOTIDE SEQUENCE [LARGE SCALE GENOMIC DNA]</scope>
</reference>
<feature type="compositionally biased region" description="Basic and acidic residues" evidence="2">
    <location>
        <begin position="384"/>
        <end position="394"/>
    </location>
</feature>
<protein>
    <submittedName>
        <fullName evidence="3">Uncharacterized protein</fullName>
    </submittedName>
</protein>
<evidence type="ECO:0000256" key="1">
    <source>
        <dbReference type="SAM" id="Coils"/>
    </source>
</evidence>
<comment type="caution">
    <text evidence="3">The sequence shown here is derived from an EMBL/GenBank/DDBJ whole genome shotgun (WGS) entry which is preliminary data.</text>
</comment>
<feature type="region of interest" description="Disordered" evidence="2">
    <location>
        <begin position="353"/>
        <end position="406"/>
    </location>
</feature>
<dbReference type="Pfam" id="PF13805">
    <property type="entry name" value="Pil1"/>
    <property type="match status" value="1"/>
</dbReference>
<gene>
    <name evidence="3" type="ORF">MENT_LOCUS50785</name>
</gene>
<dbReference type="InterPro" id="IPR028245">
    <property type="entry name" value="PIL1/LSP1"/>
</dbReference>
<dbReference type="InterPro" id="IPR027267">
    <property type="entry name" value="AH/BAR_dom_sf"/>
</dbReference>
<dbReference type="Proteomes" id="UP000580250">
    <property type="component" value="Unassembled WGS sequence"/>
</dbReference>
<keyword evidence="1" id="KW-0175">Coiled coil</keyword>
<dbReference type="OrthoDB" id="5803434at2759"/>
<dbReference type="Gene3D" id="1.20.1270.60">
    <property type="entry name" value="Arfaptin homology (AH) domain/BAR domain"/>
    <property type="match status" value="1"/>
</dbReference>
<dbReference type="EMBL" id="CAJEWN010001444">
    <property type="protein sequence ID" value="CAD2197530.1"/>
    <property type="molecule type" value="Genomic_DNA"/>
</dbReference>
<dbReference type="AlphaFoldDB" id="A0A6V7XDW8"/>
<name>A0A6V7XDW8_MELEN</name>
<proteinExistence type="predicted"/>
<evidence type="ECO:0000313" key="4">
    <source>
        <dbReference type="Proteomes" id="UP000580250"/>
    </source>
</evidence>
<sequence length="406" mass="46820">MLSLLFLNVAQIPTLNKRKFKRKEGIKTNKMPRHSAPSNLTSNSPSNFSTIFNKTTLNTNKLKLKEPEDMSQLLISIETLRSTTKLTLQTADAQELSADYLEEWAKQTPNNAIGDVVGWTCELLRVQAENQRTFAKNYENFLEKLRKVADTERNIQTEEEKLEDLEERERQLNLACNNNENKGENNKKFWSRKSSTSSIPKDPNEVKANWYEVVGELMVRKEEVKKKRAEADIIKMKQFREAIKGIADSHCNFATTTNLIFSCQNDLAECVPQISTIKNIKNMFYDGIPKTRKRMEKLEKALFDKEIHLPRLIPPIKQITNTQFRRRSEETLPSTTIPIIKDNLVQRIARTSLNKNTKFGTPPPPYTPSAPTVEQLIDSDEEEKGEREGEEAPRRRIYPRLSPEPI</sequence>
<evidence type="ECO:0000256" key="2">
    <source>
        <dbReference type="SAM" id="MobiDB-lite"/>
    </source>
</evidence>
<evidence type="ECO:0000313" key="3">
    <source>
        <dbReference type="EMBL" id="CAD2197530.1"/>
    </source>
</evidence>